<dbReference type="HOGENOM" id="CLU_635914_0_0_9"/>
<dbReference type="GO" id="GO:0004069">
    <property type="term" value="F:L-aspartate:2-oxoglutarate aminotransferase activity"/>
    <property type="evidence" value="ECO:0007669"/>
    <property type="project" value="InterPro"/>
</dbReference>
<proteinExistence type="predicted"/>
<name>E6TRA4_EVAC2</name>
<dbReference type="InterPro" id="IPR015421">
    <property type="entry name" value="PyrdxlP-dep_Trfase_major"/>
</dbReference>
<protein>
    <submittedName>
        <fullName evidence="1">Putative transcriptional regulator, GntR family</fullName>
    </submittedName>
</protein>
<evidence type="ECO:0000313" key="2">
    <source>
        <dbReference type="Proteomes" id="UP000001401"/>
    </source>
</evidence>
<dbReference type="Gene3D" id="3.40.640.10">
    <property type="entry name" value="Type I PLP-dependent aspartate aminotransferase-like (Major domain)"/>
    <property type="match status" value="1"/>
</dbReference>
<dbReference type="STRING" id="649639.Bcell_2357"/>
<keyword evidence="2" id="KW-1185">Reference proteome</keyword>
<dbReference type="InterPro" id="IPR015422">
    <property type="entry name" value="PyrdxlP-dep_Trfase_small"/>
</dbReference>
<evidence type="ECO:0000313" key="1">
    <source>
        <dbReference type="EMBL" id="ADU30616.1"/>
    </source>
</evidence>
<dbReference type="Pfam" id="PF12897">
    <property type="entry name" value="Asp_aminotransf"/>
    <property type="match status" value="1"/>
</dbReference>
<reference evidence="1 2" key="1">
    <citation type="submission" date="2010-12" db="EMBL/GenBank/DDBJ databases">
        <title>Complete sequence of Bacillus cellulosilyticus DSM 2522.</title>
        <authorList>
            <consortium name="US DOE Joint Genome Institute"/>
            <person name="Lucas S."/>
            <person name="Copeland A."/>
            <person name="Lapidus A."/>
            <person name="Cheng J.-F."/>
            <person name="Bruce D."/>
            <person name="Goodwin L."/>
            <person name="Pitluck S."/>
            <person name="Chertkov O."/>
            <person name="Detter J.C."/>
            <person name="Han C."/>
            <person name="Tapia R."/>
            <person name="Land M."/>
            <person name="Hauser L."/>
            <person name="Jeffries C."/>
            <person name="Kyrpides N."/>
            <person name="Ivanova N."/>
            <person name="Mikhailova N."/>
            <person name="Brumm P."/>
            <person name="Mead D."/>
            <person name="Woyke T."/>
        </authorList>
    </citation>
    <scope>NUCLEOTIDE SEQUENCE [LARGE SCALE GENOMIC DNA]</scope>
    <source>
        <strain evidence="2">ATCC 21833 / DSM 2522 / FERM P-1141 / JCM 9156 / N-4</strain>
    </source>
</reference>
<gene>
    <name evidence="1" type="ordered locus">Bcell_2357</name>
</gene>
<dbReference type="Proteomes" id="UP000001401">
    <property type="component" value="Chromosome"/>
</dbReference>
<dbReference type="eggNOG" id="COG1167">
    <property type="taxonomic scope" value="Bacteria"/>
</dbReference>
<dbReference type="CDD" id="cd00609">
    <property type="entry name" value="AAT_like"/>
    <property type="match status" value="1"/>
</dbReference>
<dbReference type="AlphaFoldDB" id="E6TRA4"/>
<accession>E6TRA4</accession>
<sequence length="429" mass="47805">MSDYTVLSTQELQQVHMDLLEKFNKLKDENLALDMSRGKPSPDQLDLSNGMLDIISADTPLKAEDGTDVRNYGGLDGLPEAKAFFSNILNVSSNEIIIGGNSSLNLMHDTVARAMLFGVNDGETAWAKLPKVKFLCPSPGYDRHFSICELFNIEMIRVDMLEDGPNMDQIEKLVQEDESIKGIWCVPKYSNPDGITYSDEVVDRFASMKTKAKDFRIFWDDAYTVHHLTDKPDELKNILTACKQAGNEDRVLIFSSTSKITFAGGGIGVLASSENNIQYFKKLLAMQTIGPDKLNQIRHIRFFKNVENLSTHMKKHASIIKPKFDMVLNKLESEIGGKNIGSWVEPNGGYFISFNTLDGCAKTVVSMAKEAGVKLTGAGATFPYGHDPRDRNIRIAPTFPSLIELERAMDVFCLCVQLASVEKLLKEQL</sequence>
<dbReference type="SUPFAM" id="SSF53383">
    <property type="entry name" value="PLP-dependent transferases"/>
    <property type="match status" value="1"/>
</dbReference>
<dbReference type="KEGG" id="bco:Bcell_2357"/>
<dbReference type="PANTHER" id="PTHR43799">
    <property type="entry name" value="AMINOTRANSFERASE, PUTATIVE-RELATED"/>
    <property type="match status" value="1"/>
</dbReference>
<dbReference type="RefSeq" id="WP_013488951.1">
    <property type="nucleotide sequence ID" value="NC_014829.1"/>
</dbReference>
<dbReference type="PANTHER" id="PTHR43799:SF1">
    <property type="entry name" value="ASPARTATE AMINOTRANSFERASE"/>
    <property type="match status" value="1"/>
</dbReference>
<dbReference type="InterPro" id="IPR024551">
    <property type="entry name" value="AspAT_Ic"/>
</dbReference>
<dbReference type="Gene3D" id="3.90.1150.10">
    <property type="entry name" value="Aspartate Aminotransferase, domain 1"/>
    <property type="match status" value="1"/>
</dbReference>
<dbReference type="EMBL" id="CP002394">
    <property type="protein sequence ID" value="ADU30616.1"/>
    <property type="molecule type" value="Genomic_DNA"/>
</dbReference>
<dbReference type="OrthoDB" id="9802328at2"/>
<organism evidence="1 2">
    <name type="scientific">Evansella cellulosilytica (strain ATCC 21833 / DSM 2522 / FERM P-1141 / JCM 9156 / N-4)</name>
    <name type="common">Bacillus cellulosilyticus</name>
    <dbReference type="NCBI Taxonomy" id="649639"/>
    <lineage>
        <taxon>Bacteria</taxon>
        <taxon>Bacillati</taxon>
        <taxon>Bacillota</taxon>
        <taxon>Bacilli</taxon>
        <taxon>Bacillales</taxon>
        <taxon>Bacillaceae</taxon>
        <taxon>Evansella</taxon>
    </lineage>
</organism>
<dbReference type="InterPro" id="IPR015424">
    <property type="entry name" value="PyrdxlP-dep_Trfase"/>
</dbReference>